<dbReference type="Proteomes" id="UP000286934">
    <property type="component" value="Unassembled WGS sequence"/>
</dbReference>
<evidence type="ECO:0000256" key="1">
    <source>
        <dbReference type="SAM" id="Coils"/>
    </source>
</evidence>
<organism evidence="3 4">
    <name type="scientific">Aliidiomarina shirensis</name>
    <dbReference type="NCBI Taxonomy" id="1048642"/>
    <lineage>
        <taxon>Bacteria</taxon>
        <taxon>Pseudomonadati</taxon>
        <taxon>Pseudomonadota</taxon>
        <taxon>Gammaproteobacteria</taxon>
        <taxon>Alteromonadales</taxon>
        <taxon>Idiomarinaceae</taxon>
        <taxon>Aliidiomarina</taxon>
    </lineage>
</organism>
<gene>
    <name evidence="3" type="ORF">CWE13_11035</name>
</gene>
<proteinExistence type="predicted"/>
<evidence type="ECO:0000256" key="2">
    <source>
        <dbReference type="SAM" id="Phobius"/>
    </source>
</evidence>
<keyword evidence="1" id="KW-0175">Coiled coil</keyword>
<evidence type="ECO:0000313" key="3">
    <source>
        <dbReference type="EMBL" id="RUO35458.1"/>
    </source>
</evidence>
<feature type="transmembrane region" description="Helical" evidence="2">
    <location>
        <begin position="6"/>
        <end position="24"/>
    </location>
</feature>
<comment type="caution">
    <text evidence="3">The sequence shown here is derived from an EMBL/GenBank/DDBJ whole genome shotgun (WGS) entry which is preliminary data.</text>
</comment>
<evidence type="ECO:0000313" key="4">
    <source>
        <dbReference type="Proteomes" id="UP000286934"/>
    </source>
</evidence>
<feature type="coiled-coil region" evidence="1">
    <location>
        <begin position="77"/>
        <end position="111"/>
    </location>
</feature>
<dbReference type="OrthoDB" id="9823853at2"/>
<dbReference type="RefSeq" id="WP_126808603.1">
    <property type="nucleotide sequence ID" value="NZ_PIPP01000006.1"/>
</dbReference>
<keyword evidence="2" id="KW-0812">Transmembrane</keyword>
<keyword evidence="4" id="KW-1185">Reference proteome</keyword>
<sequence length="227" mass="25369">MNKTLIHIIFIPIIASLLFAWSYFSKVSESSGALSNTFESSALAAESAQRNSTQQNNASVDNINTATFNGAEAAYAHDDNQQQIAELNANIARVKSEINELNENNENNLSHEEMRRNEAIQAFAESIRIINHTDITEFETSDDRPEMVQALSDFIVESEHARGLGIQVEACTRFGCQLSIDKETQPIAELMRLNRVMMEQGKNRFGASSLHLVGSGQEQRVILVWHE</sequence>
<accession>A0A432WNZ5</accession>
<name>A0A432WNZ5_9GAMM</name>
<dbReference type="AlphaFoldDB" id="A0A432WNZ5"/>
<dbReference type="EMBL" id="PIPP01000006">
    <property type="protein sequence ID" value="RUO35458.1"/>
    <property type="molecule type" value="Genomic_DNA"/>
</dbReference>
<protein>
    <submittedName>
        <fullName evidence="3">Uncharacterized protein</fullName>
    </submittedName>
</protein>
<keyword evidence="2" id="KW-0472">Membrane</keyword>
<keyword evidence="2" id="KW-1133">Transmembrane helix</keyword>
<reference evidence="4" key="1">
    <citation type="journal article" date="2018" name="Front. Microbiol.">
        <title>Genome-Based Analysis Reveals the Taxonomy and Diversity of the Family Idiomarinaceae.</title>
        <authorList>
            <person name="Liu Y."/>
            <person name="Lai Q."/>
            <person name="Shao Z."/>
        </authorList>
    </citation>
    <scope>NUCLEOTIDE SEQUENCE [LARGE SCALE GENOMIC DNA]</scope>
    <source>
        <strain evidence="4">AIS</strain>
    </source>
</reference>